<dbReference type="AlphaFoldDB" id="A0A1L6TFB6"/>
<organism evidence="1 2">
    <name type="scientific">Piscirickettsia salmonis</name>
    <dbReference type="NCBI Taxonomy" id="1238"/>
    <lineage>
        <taxon>Bacteria</taxon>
        <taxon>Pseudomonadati</taxon>
        <taxon>Pseudomonadota</taxon>
        <taxon>Gammaproteobacteria</taxon>
        <taxon>Thiotrichales</taxon>
        <taxon>Piscirickettsiaceae</taxon>
        <taxon>Piscirickettsia</taxon>
    </lineage>
</organism>
<dbReference type="EMBL" id="CP012508">
    <property type="protein sequence ID" value="ALB24209.1"/>
    <property type="molecule type" value="Genomic_DNA"/>
</dbReference>
<protein>
    <submittedName>
        <fullName evidence="1">Mu-like prophage FluMu gp41 family protein</fullName>
    </submittedName>
</protein>
<proteinExistence type="predicted"/>
<dbReference type="Proteomes" id="UP000029558">
    <property type="component" value="Chromosome"/>
</dbReference>
<sequence length="102" mass="11831">MKSITLTEETVFPSLNIKEGKAEDFQRKELQLSALKYKHFRSSLGYPEEEQMHHMMMMVSKLTEDELGELSTDDTAEISEYIFNAIEKYVRLGQRVTQVPAN</sequence>
<dbReference type="RefSeq" id="WP_017377408.1">
    <property type="nucleotide sequence ID" value="NZ_CP012508.1"/>
</dbReference>
<gene>
    <name evidence="1" type="ORF">KU39_3036</name>
</gene>
<reference evidence="1 2" key="1">
    <citation type="journal article" date="2014" name="Genome Announc.">
        <title>Comparative Genome Analysis of Two Isolates of the Fish Pathogen Piscirickettsia salmonis from Different Hosts Reveals Major Differences in Virulence-Associated Secretion Systems.</title>
        <authorList>
            <person name="Bohle H."/>
            <person name="Henriquez P."/>
            <person name="Grothusen H."/>
            <person name="Navas E."/>
            <person name="Sandoval A."/>
            <person name="Bustamante F."/>
            <person name="Bustos P."/>
            <person name="Mancilla M."/>
        </authorList>
    </citation>
    <scope>NUCLEOTIDE SEQUENCE [LARGE SCALE GENOMIC DNA]</scope>
    <source>
        <strain evidence="2">B1-32597</strain>
    </source>
</reference>
<evidence type="ECO:0000313" key="2">
    <source>
        <dbReference type="Proteomes" id="UP000029558"/>
    </source>
</evidence>
<evidence type="ECO:0000313" key="1">
    <source>
        <dbReference type="EMBL" id="ALB24209.1"/>
    </source>
</evidence>
<accession>A0A1L6TFB6</accession>
<name>A0A1L6TFB6_PISSA</name>